<dbReference type="GeneID" id="77471105"/>
<dbReference type="InterPro" id="IPR023210">
    <property type="entry name" value="NADP_OxRdtase_dom"/>
</dbReference>
<organism evidence="3 4">
    <name type="scientific">Faecalibacillus faecis</name>
    <dbReference type="NCBI Taxonomy" id="1982628"/>
    <lineage>
        <taxon>Bacteria</taxon>
        <taxon>Bacillati</taxon>
        <taxon>Bacillota</taxon>
        <taxon>Erysipelotrichia</taxon>
        <taxon>Erysipelotrichales</taxon>
        <taxon>Coprobacillaceae</taxon>
        <taxon>Faecalibacillus</taxon>
    </lineage>
</organism>
<dbReference type="RefSeq" id="WP_106988181.1">
    <property type="nucleotide sequence ID" value="NZ_JAJCFI010000040.1"/>
</dbReference>
<reference evidence="4" key="1">
    <citation type="submission" date="2018-03" db="EMBL/GenBank/DDBJ databases">
        <title>Lachnoclostridium SNUG30370 gen.nov., sp.nov., isolated from human faeces.</title>
        <authorList>
            <person name="Seo B."/>
            <person name="Jeon K."/>
            <person name="Ko G."/>
        </authorList>
    </citation>
    <scope>NUCLEOTIDE SEQUENCE [LARGE SCALE GENOMIC DNA]</scope>
    <source>
        <strain evidence="4">SNUG30370</strain>
    </source>
</reference>
<keyword evidence="1" id="KW-0472">Membrane</keyword>
<dbReference type="SUPFAM" id="SSF51430">
    <property type="entry name" value="NAD(P)-linked oxidoreductase"/>
    <property type="match status" value="1"/>
</dbReference>
<evidence type="ECO:0000313" key="3">
    <source>
        <dbReference type="EMBL" id="PST40070.1"/>
    </source>
</evidence>
<dbReference type="InterPro" id="IPR036812">
    <property type="entry name" value="NAD(P)_OxRdtase_dom_sf"/>
</dbReference>
<dbReference type="Proteomes" id="UP000241201">
    <property type="component" value="Unassembled WGS sequence"/>
</dbReference>
<keyword evidence="1" id="KW-0812">Transmembrane</keyword>
<evidence type="ECO:0000313" key="4">
    <source>
        <dbReference type="Proteomes" id="UP000241201"/>
    </source>
</evidence>
<dbReference type="Gene3D" id="3.20.20.100">
    <property type="entry name" value="NADP-dependent oxidoreductase domain"/>
    <property type="match status" value="1"/>
</dbReference>
<accession>A0A2T3FXT3</accession>
<dbReference type="EMBL" id="PYLP01000009">
    <property type="protein sequence ID" value="PST40070.1"/>
    <property type="molecule type" value="Genomic_DNA"/>
</dbReference>
<proteinExistence type="predicted"/>
<protein>
    <recommendedName>
        <fullName evidence="2">NADP-dependent oxidoreductase domain-containing protein</fullName>
    </recommendedName>
</protein>
<gene>
    <name evidence="3" type="ORF">C7U55_08385</name>
</gene>
<evidence type="ECO:0000259" key="2">
    <source>
        <dbReference type="Pfam" id="PF00248"/>
    </source>
</evidence>
<keyword evidence="4" id="KW-1185">Reference proteome</keyword>
<evidence type="ECO:0000256" key="1">
    <source>
        <dbReference type="SAM" id="Phobius"/>
    </source>
</evidence>
<comment type="caution">
    <text evidence="3">The sequence shown here is derived from an EMBL/GenBank/DDBJ whole genome shotgun (WGS) entry which is preliminary data.</text>
</comment>
<feature type="domain" description="NADP-dependent oxidoreductase" evidence="2">
    <location>
        <begin position="6"/>
        <end position="99"/>
    </location>
</feature>
<dbReference type="AlphaFoldDB" id="A0A2T3FXT3"/>
<feature type="transmembrane region" description="Helical" evidence="1">
    <location>
        <begin position="97"/>
        <end position="119"/>
    </location>
</feature>
<keyword evidence="1" id="KW-1133">Transmembrane helix</keyword>
<dbReference type="Pfam" id="PF00248">
    <property type="entry name" value="Aldo_ket_red"/>
    <property type="match status" value="1"/>
</dbReference>
<sequence length="134" mass="15993">MKKFRFGWMRLSQLSEDPTNIDFDQVKQLVDTFLDAGFNYFDISFVYHNEYSENAIKKCLVERRSRDCYRLASKLTVFSIQKKEEVVQIFNQQLETVVLNILIISYYTMRIFIITIALLKAVKCLNICKNKKRR</sequence>
<name>A0A2T3FXT3_9FIRM</name>